<feature type="compositionally biased region" description="Acidic residues" evidence="16">
    <location>
        <begin position="535"/>
        <end position="549"/>
    </location>
</feature>
<evidence type="ECO:0000256" key="2">
    <source>
        <dbReference type="ARBA" id="ARBA00004393"/>
    </source>
</evidence>
<comment type="similarity">
    <text evidence="3">Belongs to the peptidase S10 family.</text>
</comment>
<evidence type="ECO:0000256" key="16">
    <source>
        <dbReference type="SAM" id="MobiDB-lite"/>
    </source>
</evidence>
<evidence type="ECO:0000313" key="18">
    <source>
        <dbReference type="EMBL" id="KAJ1919409.1"/>
    </source>
</evidence>
<dbReference type="OrthoDB" id="443318at2759"/>
<dbReference type="InterPro" id="IPR001563">
    <property type="entry name" value="Peptidase_S10"/>
</dbReference>
<dbReference type="InterPro" id="IPR029058">
    <property type="entry name" value="AB_hydrolase_fold"/>
</dbReference>
<name>A0A9W8A834_9FUNG</name>
<dbReference type="GO" id="GO:0005802">
    <property type="term" value="C:trans-Golgi network"/>
    <property type="evidence" value="ECO:0007669"/>
    <property type="project" value="TreeGrafter"/>
</dbReference>
<dbReference type="PANTHER" id="PTHR11802">
    <property type="entry name" value="SERINE PROTEASE FAMILY S10 SERINE CARBOXYPEPTIDASE"/>
    <property type="match status" value="1"/>
</dbReference>
<dbReference type="PANTHER" id="PTHR11802:SF190">
    <property type="entry name" value="PHEROMONE-PROCESSING CARBOXYPEPTIDASE KEX1"/>
    <property type="match status" value="1"/>
</dbReference>
<proteinExistence type="inferred from homology"/>
<keyword evidence="18" id="KW-0645">Protease</keyword>
<evidence type="ECO:0000256" key="14">
    <source>
        <dbReference type="ARBA" id="ARBA00040628"/>
    </source>
</evidence>
<dbReference type="EC" id="3.4.16.6" evidence="12"/>
<keyword evidence="11" id="KW-0325">Glycoprotein</keyword>
<keyword evidence="6" id="KW-0053">Apoptosis</keyword>
<dbReference type="AlphaFoldDB" id="A0A9W8A834"/>
<keyword evidence="9" id="KW-0333">Golgi apparatus</keyword>
<evidence type="ECO:0000256" key="12">
    <source>
        <dbReference type="ARBA" id="ARBA00038895"/>
    </source>
</evidence>
<comment type="subcellular location">
    <subcellularLocation>
        <location evidence="2">Golgi apparatus</location>
        <location evidence="2">trans-Golgi network membrane</location>
        <topology evidence="2">Single-pass type I membrane protein</topology>
    </subcellularLocation>
</comment>
<feature type="compositionally biased region" description="Basic and acidic residues" evidence="16">
    <location>
        <begin position="504"/>
        <end position="524"/>
    </location>
</feature>
<dbReference type="Gene3D" id="3.40.50.1820">
    <property type="entry name" value="alpha/beta hydrolase"/>
    <property type="match status" value="1"/>
</dbReference>
<reference evidence="18" key="1">
    <citation type="submission" date="2022-07" db="EMBL/GenBank/DDBJ databases">
        <title>Phylogenomic reconstructions and comparative analyses of Kickxellomycotina fungi.</title>
        <authorList>
            <person name="Reynolds N.K."/>
            <person name="Stajich J.E."/>
            <person name="Barry K."/>
            <person name="Grigoriev I.V."/>
            <person name="Crous P."/>
            <person name="Smith M.E."/>
        </authorList>
    </citation>
    <scope>NUCLEOTIDE SEQUENCE</scope>
    <source>
        <strain evidence="18">NBRC 100468</strain>
    </source>
</reference>
<dbReference type="Pfam" id="PF00450">
    <property type="entry name" value="Peptidase_S10"/>
    <property type="match status" value="1"/>
</dbReference>
<evidence type="ECO:0000256" key="17">
    <source>
        <dbReference type="SAM" id="Phobius"/>
    </source>
</evidence>
<dbReference type="GO" id="GO:0006915">
    <property type="term" value="P:apoptotic process"/>
    <property type="evidence" value="ECO:0007669"/>
    <property type="project" value="UniProtKB-KW"/>
</dbReference>
<feature type="region of interest" description="Disordered" evidence="16">
    <location>
        <begin position="496"/>
        <end position="567"/>
    </location>
</feature>
<dbReference type="GO" id="GO:0004185">
    <property type="term" value="F:serine-type carboxypeptidase activity"/>
    <property type="evidence" value="ECO:0007669"/>
    <property type="project" value="UniProtKB-EC"/>
</dbReference>
<dbReference type="PRINTS" id="PR00724">
    <property type="entry name" value="CRBOXYPTASEC"/>
</dbReference>
<evidence type="ECO:0000256" key="3">
    <source>
        <dbReference type="ARBA" id="ARBA00009431"/>
    </source>
</evidence>
<dbReference type="Proteomes" id="UP001150538">
    <property type="component" value="Unassembled WGS sequence"/>
</dbReference>
<organism evidence="18 19">
    <name type="scientific">Mycoemilia scoparia</name>
    <dbReference type="NCBI Taxonomy" id="417184"/>
    <lineage>
        <taxon>Eukaryota</taxon>
        <taxon>Fungi</taxon>
        <taxon>Fungi incertae sedis</taxon>
        <taxon>Zoopagomycota</taxon>
        <taxon>Kickxellomycotina</taxon>
        <taxon>Kickxellomycetes</taxon>
        <taxon>Kickxellales</taxon>
        <taxon>Kickxellaceae</taxon>
        <taxon>Mycoemilia</taxon>
    </lineage>
</organism>
<protein>
    <recommendedName>
        <fullName evidence="14">Pheromone-processing carboxypeptidase KEX1</fullName>
        <ecNumber evidence="12">3.4.16.6</ecNumber>
    </recommendedName>
    <alternativeName>
        <fullName evidence="15">Carboxypeptidase D</fullName>
    </alternativeName>
    <alternativeName>
        <fullName evidence="13">Pheromone-processing carboxypeptidase kex1</fullName>
    </alternativeName>
</protein>
<comment type="caution">
    <text evidence="18">The sequence shown here is derived from an EMBL/GenBank/DDBJ whole genome shotgun (WGS) entry which is preliminary data.</text>
</comment>
<dbReference type="SUPFAM" id="SSF53474">
    <property type="entry name" value="alpha/beta-Hydrolases"/>
    <property type="match status" value="1"/>
</dbReference>
<keyword evidence="7" id="KW-0732">Signal</keyword>
<dbReference type="EMBL" id="JANBPU010000027">
    <property type="protein sequence ID" value="KAJ1919409.1"/>
    <property type="molecule type" value="Genomic_DNA"/>
</dbReference>
<evidence type="ECO:0000256" key="9">
    <source>
        <dbReference type="ARBA" id="ARBA00023034"/>
    </source>
</evidence>
<sequence>MVDKDSFKVDKIPKVVDPQLETVEQWAGQIPIAEGNDDDLMFFWLISNSTNHNNQDSLVIWLNGGPGCIDGVIMENGPYLFKDDELHLRPYAWSSQMDVLYIDQPFGTGMSVANKTSYVKTFVNGNDNLMKFMERFFNIFSEYRDRKLYIAGESEAGTYLIYFADAVLKMPAKNRYNLQGVLIGNGWIDGFTMYQSYPAMAEEAGVLTDEAKKAMYKEINKCVAEYNKAPQPVHVDACEQILNTFLMNYGPSPDLCYNMYNLDLNDTKPACGMNWPESVGNMTSYMRRPDVHKALNLHEGKVPERWVECNRDVSVSLLGDKSKPSVQMLPSVLESIPVLLFVGDRDIVCNHIGIEWMIGNLTWNGEKGFVTNEGQSWFVDDNQAGIYISERNLTYVRIYNSSHMVGVDHPKEMLDILTRFTGASTDTIRFKSELKQINFSKNTKSSDEVGENSGNNKFLLLLLLLALIIIGGLGWWYRKRLVSWIKSCRGSKKTAFPLGGSSERTLENDQEHELESIRPHRESNENPFKIYDPNDFVDDDGIDDDDSDLGNETLRRDNESPSHPLRH</sequence>
<keyword evidence="18" id="KW-0378">Hydrolase</keyword>
<evidence type="ECO:0000256" key="11">
    <source>
        <dbReference type="ARBA" id="ARBA00023180"/>
    </source>
</evidence>
<keyword evidence="5 17" id="KW-0812">Transmembrane</keyword>
<evidence type="ECO:0000256" key="10">
    <source>
        <dbReference type="ARBA" id="ARBA00023136"/>
    </source>
</evidence>
<feature type="transmembrane region" description="Helical" evidence="17">
    <location>
        <begin position="458"/>
        <end position="477"/>
    </location>
</feature>
<evidence type="ECO:0000313" key="19">
    <source>
        <dbReference type="Proteomes" id="UP001150538"/>
    </source>
</evidence>
<keyword evidence="19" id="KW-1185">Reference proteome</keyword>
<keyword evidence="4 18" id="KW-0121">Carboxypeptidase</keyword>
<evidence type="ECO:0000256" key="5">
    <source>
        <dbReference type="ARBA" id="ARBA00022692"/>
    </source>
</evidence>
<comment type="catalytic activity">
    <reaction evidence="1">
        <text>Preferential release of a C-terminal arginine or lysine residue.</text>
        <dbReference type="EC" id="3.4.16.6"/>
    </reaction>
</comment>
<evidence type="ECO:0000256" key="4">
    <source>
        <dbReference type="ARBA" id="ARBA00022645"/>
    </source>
</evidence>
<evidence type="ECO:0000256" key="8">
    <source>
        <dbReference type="ARBA" id="ARBA00022989"/>
    </source>
</evidence>
<evidence type="ECO:0000256" key="13">
    <source>
        <dbReference type="ARBA" id="ARBA00040403"/>
    </source>
</evidence>
<evidence type="ECO:0000256" key="7">
    <source>
        <dbReference type="ARBA" id="ARBA00022729"/>
    </source>
</evidence>
<keyword evidence="10 17" id="KW-0472">Membrane</keyword>
<evidence type="ECO:0000256" key="15">
    <source>
        <dbReference type="ARBA" id="ARBA00042717"/>
    </source>
</evidence>
<keyword evidence="8 17" id="KW-1133">Transmembrane helix</keyword>
<gene>
    <name evidence="18" type="primary">KEX1</name>
    <name evidence="18" type="ORF">H4219_002001</name>
</gene>
<evidence type="ECO:0000256" key="6">
    <source>
        <dbReference type="ARBA" id="ARBA00022703"/>
    </source>
</evidence>
<evidence type="ECO:0000256" key="1">
    <source>
        <dbReference type="ARBA" id="ARBA00001003"/>
    </source>
</evidence>
<accession>A0A9W8A834</accession>
<dbReference type="GO" id="GO:0006508">
    <property type="term" value="P:proteolysis"/>
    <property type="evidence" value="ECO:0007669"/>
    <property type="project" value="UniProtKB-KW"/>
</dbReference>